<dbReference type="Proteomes" id="UP000238823">
    <property type="component" value="Unassembled WGS sequence"/>
</dbReference>
<dbReference type="RefSeq" id="WP_106090936.1">
    <property type="nucleotide sequence ID" value="NZ_PVNL01000077.1"/>
</dbReference>
<evidence type="ECO:0008006" key="3">
    <source>
        <dbReference type="Google" id="ProtNLM"/>
    </source>
</evidence>
<dbReference type="OrthoDB" id="182205at2"/>
<reference evidence="1 2" key="1">
    <citation type="submission" date="2018-03" db="EMBL/GenBank/DDBJ databases">
        <title>Draft Genome Sequences of the Obligatory Marine Myxobacteria Enhygromyxa salina SWB007.</title>
        <authorList>
            <person name="Poehlein A."/>
            <person name="Moghaddam J.A."/>
            <person name="Harms H."/>
            <person name="Alanjari M."/>
            <person name="Koenig G.M."/>
            <person name="Daniel R."/>
            <person name="Schaeberle T.F."/>
        </authorList>
    </citation>
    <scope>NUCLEOTIDE SEQUENCE [LARGE SCALE GENOMIC DNA]</scope>
    <source>
        <strain evidence="1 2">SWB007</strain>
    </source>
</reference>
<evidence type="ECO:0000313" key="1">
    <source>
        <dbReference type="EMBL" id="PRQ06307.1"/>
    </source>
</evidence>
<accession>A0A2S9YMK0</accession>
<name>A0A2S9YMK0_9BACT</name>
<dbReference type="AlphaFoldDB" id="A0A2S9YMK0"/>
<protein>
    <recommendedName>
        <fullName evidence="3">DUF1152 domain-containing protein</fullName>
    </recommendedName>
</protein>
<dbReference type="EMBL" id="PVNL01000077">
    <property type="protein sequence ID" value="PRQ06307.1"/>
    <property type="molecule type" value="Genomic_DNA"/>
</dbReference>
<organism evidence="1 2">
    <name type="scientific">Enhygromyxa salina</name>
    <dbReference type="NCBI Taxonomy" id="215803"/>
    <lineage>
        <taxon>Bacteria</taxon>
        <taxon>Pseudomonadati</taxon>
        <taxon>Myxococcota</taxon>
        <taxon>Polyangia</taxon>
        <taxon>Nannocystales</taxon>
        <taxon>Nannocystaceae</taxon>
        <taxon>Enhygromyxa</taxon>
    </lineage>
</organism>
<proteinExistence type="predicted"/>
<sequence>MQLDAMPFFDRLRDCKRVLLAGAGGGFDIFCGLPLYFALRRRGCEVHLANLSFSRLPLRDDDPCPVYKVEPTTEGSPHYFPERCLSEWFASELGEDVPIWSFAKSGVQPLRRAYELVLAQTRADAIVLIDGGTDSLMRGDECGLGTPAEDMSTIAAVHGIDSALAPTRLLVSVGFGVDSFHGVAHVDVLEAIAAIDQAGGYLGVFPLLRGMPEVERYREACEYVCAATPTRPSIVNLSILSAIDGEFGDHHRTARTRGSELFINPLMNLMFAFELGPLAQRVLYLDALEQTQTIYEISAVLERVRGAKGGRPRRSIPI</sequence>
<comment type="caution">
    <text evidence="1">The sequence shown here is derived from an EMBL/GenBank/DDBJ whole genome shotgun (WGS) entry which is preliminary data.</text>
</comment>
<dbReference type="InterPro" id="IPR010581">
    <property type="entry name" value="DUF1152"/>
</dbReference>
<evidence type="ECO:0000313" key="2">
    <source>
        <dbReference type="Proteomes" id="UP000238823"/>
    </source>
</evidence>
<dbReference type="Pfam" id="PF06626">
    <property type="entry name" value="DUF1152"/>
    <property type="match status" value="1"/>
</dbReference>
<gene>
    <name evidence="1" type="ORF">ENSA7_39840</name>
</gene>